<protein>
    <recommendedName>
        <fullName evidence="4">Large ribosomal subunit protein uL15</fullName>
    </recommendedName>
</protein>
<dbReference type="InterPro" id="IPR005749">
    <property type="entry name" value="Ribosomal_uL15_bac-type"/>
</dbReference>
<evidence type="ECO:0000259" key="6">
    <source>
        <dbReference type="Pfam" id="PF00828"/>
    </source>
</evidence>
<dbReference type="EMBL" id="LCHM01000008">
    <property type="protein sequence ID" value="KKT38668.1"/>
    <property type="molecule type" value="Genomic_DNA"/>
</dbReference>
<evidence type="ECO:0000256" key="2">
    <source>
        <dbReference type="ARBA" id="ARBA00022980"/>
    </source>
</evidence>
<feature type="domain" description="Large ribosomal subunit protein uL15/eL18" evidence="6">
    <location>
        <begin position="76"/>
        <end position="142"/>
    </location>
</feature>
<dbReference type="GO" id="GO:0003735">
    <property type="term" value="F:structural constituent of ribosome"/>
    <property type="evidence" value="ECO:0007669"/>
    <property type="project" value="InterPro"/>
</dbReference>
<comment type="caution">
    <text evidence="7">The sequence shown here is derived from an EMBL/GenBank/DDBJ whole genome shotgun (WGS) entry which is preliminary data.</text>
</comment>
<comment type="similarity">
    <text evidence="1 4">Belongs to the universal ribosomal protein uL15 family.</text>
</comment>
<dbReference type="AlphaFoldDB" id="A0A0G1GWT6"/>
<feature type="compositionally biased region" description="Basic residues" evidence="5">
    <location>
        <begin position="13"/>
        <end position="24"/>
    </location>
</feature>
<evidence type="ECO:0000313" key="8">
    <source>
        <dbReference type="Proteomes" id="UP000034617"/>
    </source>
</evidence>
<dbReference type="NCBIfam" id="TIGR01071">
    <property type="entry name" value="rplO_bact"/>
    <property type="match status" value="1"/>
</dbReference>
<dbReference type="GO" id="GO:0019843">
    <property type="term" value="F:rRNA binding"/>
    <property type="evidence" value="ECO:0007669"/>
    <property type="project" value="UniProtKB-UniRule"/>
</dbReference>
<evidence type="ECO:0000256" key="4">
    <source>
        <dbReference type="HAMAP-Rule" id="MF_01341"/>
    </source>
</evidence>
<sequence length="145" mass="15812">MNEKIIQTLVHKRKKRLGRGHGSGKVKTSGRGTKGQNARGKVHFGFEGGQLPLTRRLPFLRGKSKNKSIQKKSRVIEVSKLQIFSKNADVTQHTLKEKGLLKKDESAKILAGKIPLAVPLCVSVPVSKSARKIIEAAGGTVVLEK</sequence>
<dbReference type="PANTHER" id="PTHR12934">
    <property type="entry name" value="50S RIBOSOMAL PROTEIN L15"/>
    <property type="match status" value="1"/>
</dbReference>
<evidence type="ECO:0000256" key="5">
    <source>
        <dbReference type="SAM" id="MobiDB-lite"/>
    </source>
</evidence>
<reference evidence="7 8" key="1">
    <citation type="journal article" date="2015" name="Nature">
        <title>rRNA introns, odd ribosomes, and small enigmatic genomes across a large radiation of phyla.</title>
        <authorList>
            <person name="Brown C.T."/>
            <person name="Hug L.A."/>
            <person name="Thomas B.C."/>
            <person name="Sharon I."/>
            <person name="Castelle C.J."/>
            <person name="Singh A."/>
            <person name="Wilkins M.J."/>
            <person name="Williams K.H."/>
            <person name="Banfield J.F."/>
        </authorList>
    </citation>
    <scope>NUCLEOTIDE SEQUENCE [LARGE SCALE GENOMIC DNA]</scope>
</reference>
<evidence type="ECO:0000256" key="3">
    <source>
        <dbReference type="ARBA" id="ARBA00023274"/>
    </source>
</evidence>
<dbReference type="GO" id="GO:0006412">
    <property type="term" value="P:translation"/>
    <property type="evidence" value="ECO:0007669"/>
    <property type="project" value="UniProtKB-UniRule"/>
</dbReference>
<keyword evidence="4" id="KW-0694">RNA-binding</keyword>
<dbReference type="PATRIC" id="fig|1618447.3.peg.336"/>
<evidence type="ECO:0000256" key="1">
    <source>
        <dbReference type="ARBA" id="ARBA00007320"/>
    </source>
</evidence>
<dbReference type="InterPro" id="IPR021131">
    <property type="entry name" value="Ribosomal_uL15/eL18"/>
</dbReference>
<comment type="subunit">
    <text evidence="4">Part of the 50S ribosomal subunit.</text>
</comment>
<keyword evidence="4" id="KW-0699">rRNA-binding</keyword>
<dbReference type="Pfam" id="PF00828">
    <property type="entry name" value="Ribosomal_L27A"/>
    <property type="match status" value="1"/>
</dbReference>
<dbReference type="PANTHER" id="PTHR12934:SF11">
    <property type="entry name" value="LARGE RIBOSOMAL SUBUNIT PROTEIN UL15M"/>
    <property type="match status" value="1"/>
</dbReference>
<dbReference type="Proteomes" id="UP000034617">
    <property type="component" value="Unassembled WGS sequence"/>
</dbReference>
<name>A0A0G1GWT6_9BACT</name>
<comment type="function">
    <text evidence="4">Binds to the 23S rRNA.</text>
</comment>
<evidence type="ECO:0000313" key="7">
    <source>
        <dbReference type="EMBL" id="KKT38668.1"/>
    </source>
</evidence>
<dbReference type="InterPro" id="IPR036227">
    <property type="entry name" value="Ribosomal_uL15/eL18_sf"/>
</dbReference>
<dbReference type="GO" id="GO:0015934">
    <property type="term" value="C:large ribosomal subunit"/>
    <property type="evidence" value="ECO:0007669"/>
    <property type="project" value="InterPro"/>
</dbReference>
<dbReference type="Gene3D" id="3.100.10.10">
    <property type="match status" value="1"/>
</dbReference>
<keyword evidence="3 4" id="KW-0687">Ribonucleoprotein</keyword>
<dbReference type="SUPFAM" id="SSF52080">
    <property type="entry name" value="Ribosomal proteins L15p and L18e"/>
    <property type="match status" value="1"/>
</dbReference>
<feature type="region of interest" description="Disordered" evidence="5">
    <location>
        <begin position="13"/>
        <end position="41"/>
    </location>
</feature>
<gene>
    <name evidence="4" type="primary">rplO</name>
    <name evidence="7" type="ORF">UW22_C0008G0021</name>
</gene>
<accession>A0A0G1GWT6</accession>
<keyword evidence="2 4" id="KW-0689">Ribosomal protein</keyword>
<dbReference type="InterPro" id="IPR030878">
    <property type="entry name" value="Ribosomal_uL15"/>
</dbReference>
<organism evidence="7 8">
    <name type="scientific">Candidatus Gottesmanbacteria bacterium GW2011_GWB1_44_11c</name>
    <dbReference type="NCBI Taxonomy" id="1618447"/>
    <lineage>
        <taxon>Bacteria</taxon>
        <taxon>Candidatus Gottesmaniibacteriota</taxon>
    </lineage>
</organism>
<dbReference type="HAMAP" id="MF_01341">
    <property type="entry name" value="Ribosomal_uL15"/>
    <property type="match status" value="1"/>
</dbReference>
<proteinExistence type="inferred from homology"/>